<evidence type="ECO:0000313" key="9">
    <source>
        <dbReference type="RefSeq" id="XP_022110967.1"/>
    </source>
</evidence>
<dbReference type="Pfam" id="PF03451">
    <property type="entry name" value="HELP"/>
    <property type="match status" value="3"/>
</dbReference>
<keyword evidence="2 4" id="KW-0853">WD repeat</keyword>
<comment type="similarity">
    <text evidence="1">Belongs to the WD repeat EMAP family.</text>
</comment>
<dbReference type="InterPro" id="IPR036322">
    <property type="entry name" value="WD40_repeat_dom_sf"/>
</dbReference>
<dbReference type="PROSITE" id="PS00678">
    <property type="entry name" value="WD_REPEATS_1"/>
    <property type="match status" value="2"/>
</dbReference>
<reference evidence="9" key="1">
    <citation type="submission" date="2025-08" db="UniProtKB">
        <authorList>
            <consortium name="RefSeq"/>
        </authorList>
    </citation>
    <scope>IDENTIFICATION</scope>
</reference>
<dbReference type="Pfam" id="PF23409">
    <property type="entry name" value="Beta-prop_EML"/>
    <property type="match status" value="3"/>
</dbReference>
<dbReference type="FunFam" id="2.130.10.10:FF:000320">
    <property type="entry name" value="echinoderm microtubule-associated protein-like 6"/>
    <property type="match status" value="1"/>
</dbReference>
<feature type="repeat" description="WD" evidence="4">
    <location>
        <begin position="330"/>
        <end position="362"/>
    </location>
</feature>
<dbReference type="FunFam" id="2.130.10.10:FF:000042">
    <property type="entry name" value="echinoderm microtubule-associated protein-like 6 isoform X1"/>
    <property type="match status" value="1"/>
</dbReference>
<feature type="repeat" description="WD" evidence="4">
    <location>
        <begin position="404"/>
        <end position="435"/>
    </location>
</feature>
<feature type="repeat" description="WD" evidence="4">
    <location>
        <begin position="1779"/>
        <end position="1820"/>
    </location>
</feature>
<evidence type="ECO:0000259" key="7">
    <source>
        <dbReference type="Pfam" id="PF23414"/>
    </source>
</evidence>
<organism evidence="8 9">
    <name type="scientific">Acanthaster planci</name>
    <name type="common">Crown-of-thorns starfish</name>
    <dbReference type="NCBI Taxonomy" id="133434"/>
    <lineage>
        <taxon>Eukaryota</taxon>
        <taxon>Metazoa</taxon>
        <taxon>Echinodermata</taxon>
        <taxon>Eleutherozoa</taxon>
        <taxon>Asterozoa</taxon>
        <taxon>Asteroidea</taxon>
        <taxon>Valvatacea</taxon>
        <taxon>Valvatida</taxon>
        <taxon>Acanthasteridae</taxon>
        <taxon>Acanthaster</taxon>
    </lineage>
</organism>
<feature type="repeat" description="WD" evidence="4">
    <location>
        <begin position="1703"/>
        <end position="1737"/>
    </location>
</feature>
<dbReference type="InterPro" id="IPR011048">
    <property type="entry name" value="Haem_d1_sf"/>
</dbReference>
<feature type="compositionally biased region" description="Basic and acidic residues" evidence="5">
    <location>
        <begin position="1270"/>
        <end position="1280"/>
    </location>
</feature>
<evidence type="ECO:0000259" key="6">
    <source>
        <dbReference type="Pfam" id="PF23409"/>
    </source>
</evidence>
<dbReference type="Gene3D" id="2.130.10.10">
    <property type="entry name" value="YVTN repeat-like/Quinoprotein amine dehydrogenase"/>
    <property type="match status" value="6"/>
</dbReference>
<gene>
    <name evidence="9" type="primary">LOC110990334</name>
</gene>
<feature type="domain" description="EML-like second beta-propeller" evidence="7">
    <location>
        <begin position="328"/>
        <end position="592"/>
    </location>
</feature>
<dbReference type="KEGG" id="aplc:110990334"/>
<feature type="domain" description="EML-like second beta-propeller" evidence="7">
    <location>
        <begin position="1703"/>
        <end position="1970"/>
    </location>
</feature>
<dbReference type="SMART" id="SM00320">
    <property type="entry name" value="WD40"/>
    <property type="match status" value="28"/>
</dbReference>
<dbReference type="SUPFAM" id="SSF50998">
    <property type="entry name" value="Quinoprotein alcohol dehydrogenase-like"/>
    <property type="match status" value="1"/>
</dbReference>
<evidence type="ECO:0000256" key="5">
    <source>
        <dbReference type="SAM" id="MobiDB-lite"/>
    </source>
</evidence>
<feature type="repeat" description="WD" evidence="4">
    <location>
        <begin position="1233"/>
        <end position="1266"/>
    </location>
</feature>
<dbReference type="FunFam" id="2.130.10.10:FF:000040">
    <property type="entry name" value="echinoderm microtubule-associated protein-like 6 isoform X1"/>
    <property type="match status" value="1"/>
</dbReference>
<feature type="region of interest" description="Disordered" evidence="5">
    <location>
        <begin position="600"/>
        <end position="629"/>
    </location>
</feature>
<feature type="domain" description="EML-like first beta-propeller" evidence="6">
    <location>
        <begin position="53"/>
        <end position="307"/>
    </location>
</feature>
<accession>A0A8B8A0U1</accession>
<dbReference type="GeneID" id="110990334"/>
<dbReference type="SUPFAM" id="SSF51004">
    <property type="entry name" value="C-terminal (heme d1) domain of cytochrome cd1-nitrite reductase"/>
    <property type="match status" value="1"/>
</dbReference>
<keyword evidence="8" id="KW-1185">Reference proteome</keyword>
<dbReference type="SUPFAM" id="SSF50978">
    <property type="entry name" value="WD40 repeat-like"/>
    <property type="match status" value="4"/>
</dbReference>
<dbReference type="FunFam" id="2.130.10.10:FF:000024">
    <property type="entry name" value="Putative echinoderm microtubule-associated protein-like 6"/>
    <property type="match status" value="1"/>
</dbReference>
<dbReference type="GO" id="GO:0008017">
    <property type="term" value="F:microtubule binding"/>
    <property type="evidence" value="ECO:0007669"/>
    <property type="project" value="TreeGrafter"/>
</dbReference>
<dbReference type="GO" id="GO:0005929">
    <property type="term" value="C:cilium"/>
    <property type="evidence" value="ECO:0007669"/>
    <property type="project" value="UniProtKB-ARBA"/>
</dbReference>
<dbReference type="PANTHER" id="PTHR13720:SF33">
    <property type="entry name" value="HELP DOMAIN-CONTAINING PROTEIN"/>
    <property type="match status" value="1"/>
</dbReference>
<dbReference type="PROSITE" id="PS50082">
    <property type="entry name" value="WD_REPEATS_2"/>
    <property type="match status" value="7"/>
</dbReference>
<feature type="compositionally biased region" description="Acidic residues" evidence="5">
    <location>
        <begin position="1281"/>
        <end position="1293"/>
    </location>
</feature>
<dbReference type="Proteomes" id="UP000694845">
    <property type="component" value="Unplaced"/>
</dbReference>
<name>A0A8B8A0U1_ACAPL</name>
<dbReference type="InterPro" id="IPR005108">
    <property type="entry name" value="HELP"/>
</dbReference>
<feature type="domain" description="EML-like first beta-propeller" evidence="6">
    <location>
        <begin position="718"/>
        <end position="981"/>
    </location>
</feature>
<dbReference type="InterPro" id="IPR001680">
    <property type="entry name" value="WD40_rpt"/>
</dbReference>
<dbReference type="FunFam" id="2.130.10.10:FF:000037">
    <property type="entry name" value="Putative echinoderm microtubule-associated protein-like 6"/>
    <property type="match status" value="1"/>
</dbReference>
<evidence type="ECO:0000313" key="8">
    <source>
        <dbReference type="Proteomes" id="UP000694845"/>
    </source>
</evidence>
<dbReference type="InterPro" id="IPR055442">
    <property type="entry name" value="Beta-prop_EML-like_2nd"/>
</dbReference>
<dbReference type="InterPro" id="IPR015943">
    <property type="entry name" value="WD40/YVTN_repeat-like_dom_sf"/>
</dbReference>
<feature type="repeat" description="WD" evidence="4">
    <location>
        <begin position="1936"/>
        <end position="1971"/>
    </location>
</feature>
<proteinExistence type="inferred from homology"/>
<dbReference type="InterPro" id="IPR011047">
    <property type="entry name" value="Quinoprotein_ADH-like_sf"/>
</dbReference>
<dbReference type="PROSITE" id="PS50294">
    <property type="entry name" value="WD_REPEATS_REGION"/>
    <property type="match status" value="2"/>
</dbReference>
<dbReference type="InterPro" id="IPR050630">
    <property type="entry name" value="WD_repeat_EMAP"/>
</dbReference>
<feature type="region of interest" description="Disordered" evidence="5">
    <location>
        <begin position="652"/>
        <end position="672"/>
    </location>
</feature>
<dbReference type="PANTHER" id="PTHR13720">
    <property type="entry name" value="WD-40 REPEAT PROTEIN"/>
    <property type="match status" value="1"/>
</dbReference>
<feature type="domain" description="EML-like second beta-propeller" evidence="7">
    <location>
        <begin position="1000"/>
        <end position="1266"/>
    </location>
</feature>
<dbReference type="RefSeq" id="XP_022110967.1">
    <property type="nucleotide sequence ID" value="XM_022255275.1"/>
</dbReference>
<dbReference type="InterPro" id="IPR055439">
    <property type="entry name" value="Beta-prop_EML_1st"/>
</dbReference>
<sequence>MVDKTAPGSALRLEWVYGYRGHQCRNNLYYTASKDVVYFVAGVGVVYNVREHSQKFFLGHDDDIVSLALHPEKTLVATGQVGKEPYICVWDSYNVETVSILKDAHTHGIAVLGFSKDGSQLVSVGMDTSNIINVWDWKKGRVLATVKGHSDRIFDCQFSPYKEHSIVSCGVKHIKFWSLSGNTLSAKKGIFGKAGEIQTMLCLAFGPNDTTYSGTLSGDVYVWGGNNLQRVIQNAHGSGIYTIDACDEGFATGSRDSCVRLWDTDFKPVTKVNLAESKEGYPGLTVRSVHWRGDRVLVGTQDSEVMEIFLRERDKPRILVQGHAEGELWALAVHPKRPFIATGSDDTSVRIWNTEEKKLVIHTKMENSVRSVAFNSDGSALATGMSNGSFTVLKTKDLAEVIHIKDRKEVIHEMKYSPDGNYLAVGSNDNYVDIYAVTQRYKKVGQCSGSSSFITHLDWSEDSKYLQTNSGAAERLFFRMPAGKQVTQRDEVRSIRWATWTSVLGPEASGIWPKYSDTNDVNAVDANFGSEVMVTGDDFGLVKMFRFPSLKKGAKFRKYVGHSAHVTNVRFSHDHRHVISTGGGDHAVFQWRFIPEGVNAQDEAGDTGHDTGYLDSNSEESDSDLSDVAELDSDIEKEKEIDYDRPVYKEDLTRLKRQKKEDNAGQKRQKAPREGIRLEFIHGYRGYDCRNNLFYTQAGEVVYHVAAAGIVYNRDTHTQRFYLEHTDDILCLCIHPLKDVVATGQVGRDPSIHIWEAETTKSLAILKGQHMRGVCAVDFSGDGKKLASVGLDDNHCIIVWDWRKGEKLATTRGHKDKIFVIKWNPHNLDKLVTVGMKHIKFWNQTGGGFTSKRGTFGNVGKPDTMMCVTYSRSPEMTYSGGASGNIYVWQDVTLIRTVSAHQGPCFAMHSLDKGFVTGGKDGVVSLWDEAIERCLKSYPIRRTSLAQGTRGVLLDDNPSIRSVILGHGHILVGTKNGEVLEIEKSGPVRILVQGHMETEIWGLATHPSKSICSTVSDDETVRVWDLGPDHRMLNVRRLKGGARCCDFSPDGKALAIGFKDGSFSVVNSDTLDDIAGFHHRKEEISDIKFSPNSGKYLAVASHENYVDIYSILNTKRVGTCKGSSSYVTHTDWDKNGKLIMMNSGAKEQLFFEAPRGKRQALRNAQIESQGWATWTCVLGHTCTGIWPSKSDVTDINASSLSHDRSILATGDDFGYVKLFHWPASGKNAKFKKYVGHSAHVTNVRWTHDDKALVSVGGADTALMVWSHDMPGTRDNIHGESDDSDTDSEEDGYDSDVQRETTMDYASKTYTNPLREKTGIKPDQQTPEEDDTPSVSRGASKPPKVKKADVDTGKKKRPSRIEDLSLEHIHGYRGFDCRNNLLYLNDGADIIYHAAGACIIQNLATGTQSFYLEHTDDIICLTVNQHPKFKNVVASGQIGATPAVNVWDATTKQTLSIIKGFHTKGVCSVNFSATGKLLLTVGIDDNHSVAVWRWQQGTKVAGTIGHSKRIFLGEFRPDSDQEFVTVGVKHVKFWTVAGGELIGKRGLMNTAGQNTQDVKMQTMLSIAFGSNETTFTGAMSGDVYVWKKNILARVVSRAHNDAVFTLYTTLKDGLIVSGGKEKESKSKDSGPVKLWDQEMKRCRAFQLGTGNTIDVIKSVCRCKVSPTDKQGKILVGTKDSEVIEIGEKNGQVTMLVQGHGEGEIWGLATHPSKELFASASDDGTIRIWDVQKMAMTTKVSMGSAARSITYSPDGETLAVGLKNGEFCLLAVGTMKVWAKKRERNKAITDLRFSPDAQYIAVGSEDGCVDFYDLTQGPSLNRAGFCRGIPSFVFQLDFSANSKYIQVGTGAYKRLLYGVPGGNPFTDTAAIDKITWATWTSVLGSEVVGIWPRSSQNADVNCAAVTGMANALATGDDFGFVKLFKFPCPDKYAPHKKYVGHSAHVTNVRFSYDDRHLISAGGEDCCLFVWKCT</sequence>
<evidence type="ECO:0000256" key="3">
    <source>
        <dbReference type="ARBA" id="ARBA00022737"/>
    </source>
</evidence>
<keyword evidence="3" id="KW-0677">Repeat</keyword>
<evidence type="ECO:0000256" key="1">
    <source>
        <dbReference type="ARBA" id="ARBA00006489"/>
    </source>
</evidence>
<feature type="compositionally biased region" description="Acidic residues" evidence="5">
    <location>
        <begin position="617"/>
        <end position="629"/>
    </location>
</feature>
<feature type="domain" description="EML-like first beta-propeller" evidence="6">
    <location>
        <begin position="1406"/>
        <end position="1683"/>
    </location>
</feature>
<dbReference type="OrthoDB" id="47802at2759"/>
<dbReference type="Pfam" id="PF23414">
    <property type="entry name" value="Beta-prop_EML_2"/>
    <property type="match status" value="3"/>
</dbReference>
<protein>
    <submittedName>
        <fullName evidence="9">Echinoderm microtubule-associated protein-like 6 isoform X1</fullName>
    </submittedName>
</protein>
<evidence type="ECO:0000256" key="2">
    <source>
        <dbReference type="ARBA" id="ARBA00022574"/>
    </source>
</evidence>
<evidence type="ECO:0000256" key="4">
    <source>
        <dbReference type="PROSITE-ProRule" id="PRU00221"/>
    </source>
</evidence>
<feature type="region of interest" description="Disordered" evidence="5">
    <location>
        <begin position="1270"/>
        <end position="1358"/>
    </location>
</feature>
<dbReference type="InterPro" id="IPR019775">
    <property type="entry name" value="WD40_repeat_CS"/>
</dbReference>
<feature type="repeat" description="WD" evidence="4">
    <location>
        <begin position="559"/>
        <end position="591"/>
    </location>
</feature>
<feature type="compositionally biased region" description="Basic and acidic residues" evidence="5">
    <location>
        <begin position="1345"/>
        <end position="1358"/>
    </location>
</feature>